<dbReference type="Gene3D" id="3.90.180.10">
    <property type="entry name" value="Medium-chain alcohol dehydrogenases, catalytic domain"/>
    <property type="match status" value="1"/>
</dbReference>
<dbReference type="Gene3D" id="3.40.50.720">
    <property type="entry name" value="NAD(P)-binding Rossmann-like Domain"/>
    <property type="match status" value="1"/>
</dbReference>
<comment type="caution">
    <text evidence="5">The sequence shown here is derived from an EMBL/GenBank/DDBJ whole genome shotgun (WGS) entry which is preliminary data.</text>
</comment>
<reference evidence="5" key="1">
    <citation type="submission" date="2023-07" db="EMBL/GenBank/DDBJ databases">
        <authorList>
            <consortium name="AG Swart"/>
            <person name="Singh M."/>
            <person name="Singh A."/>
            <person name="Seah K."/>
            <person name="Emmerich C."/>
        </authorList>
    </citation>
    <scope>NUCLEOTIDE SEQUENCE</scope>
    <source>
        <strain evidence="5">DP1</strain>
    </source>
</reference>
<dbReference type="InterPro" id="IPR036291">
    <property type="entry name" value="NAD(P)-bd_dom_sf"/>
</dbReference>
<evidence type="ECO:0000256" key="1">
    <source>
        <dbReference type="ARBA" id="ARBA00022857"/>
    </source>
</evidence>
<dbReference type="PANTHER" id="PTHR48106:SF18">
    <property type="entry name" value="QUINONE OXIDOREDUCTASE PIG3"/>
    <property type="match status" value="1"/>
</dbReference>
<gene>
    <name evidence="5" type="ORF">ECRASSUSDP1_LOCUS15316</name>
</gene>
<dbReference type="SUPFAM" id="SSF50129">
    <property type="entry name" value="GroES-like"/>
    <property type="match status" value="1"/>
</dbReference>
<evidence type="ECO:0000313" key="5">
    <source>
        <dbReference type="EMBL" id="CAI2373967.1"/>
    </source>
</evidence>
<dbReference type="PANTHER" id="PTHR48106">
    <property type="entry name" value="QUINONE OXIDOREDUCTASE PIG3-RELATED"/>
    <property type="match status" value="1"/>
</dbReference>
<accession>A0AAD1XJS5</accession>
<dbReference type="Pfam" id="PF08240">
    <property type="entry name" value="ADH_N"/>
    <property type="match status" value="1"/>
</dbReference>
<dbReference type="AlphaFoldDB" id="A0AAD1XJS5"/>
<keyword evidence="1" id="KW-0521">NADP</keyword>
<dbReference type="InterPro" id="IPR011032">
    <property type="entry name" value="GroES-like_sf"/>
</dbReference>
<protein>
    <submittedName>
        <fullName evidence="5">Uncharacterized protein</fullName>
    </submittedName>
</protein>
<name>A0AAD1XJS5_EUPCR</name>
<dbReference type="InterPro" id="IPR013154">
    <property type="entry name" value="ADH-like_N"/>
</dbReference>
<dbReference type="EMBL" id="CAMPGE010015337">
    <property type="protein sequence ID" value="CAI2373967.1"/>
    <property type="molecule type" value="Genomic_DNA"/>
</dbReference>
<keyword evidence="2" id="KW-0560">Oxidoreductase</keyword>
<keyword evidence="6" id="KW-1185">Reference proteome</keyword>
<feature type="domain" description="Alcohol dehydrogenase-like C-terminal" evidence="3">
    <location>
        <begin position="143"/>
        <end position="256"/>
    </location>
</feature>
<dbReference type="GO" id="GO:0016651">
    <property type="term" value="F:oxidoreductase activity, acting on NAD(P)H"/>
    <property type="evidence" value="ECO:0007669"/>
    <property type="project" value="TreeGrafter"/>
</dbReference>
<organism evidence="5 6">
    <name type="scientific">Euplotes crassus</name>
    <dbReference type="NCBI Taxonomy" id="5936"/>
    <lineage>
        <taxon>Eukaryota</taxon>
        <taxon>Sar</taxon>
        <taxon>Alveolata</taxon>
        <taxon>Ciliophora</taxon>
        <taxon>Intramacronucleata</taxon>
        <taxon>Spirotrichea</taxon>
        <taxon>Hypotrichia</taxon>
        <taxon>Euplotida</taxon>
        <taxon>Euplotidae</taxon>
        <taxon>Moneuplotes</taxon>
    </lineage>
</organism>
<evidence type="ECO:0000313" key="6">
    <source>
        <dbReference type="Proteomes" id="UP001295684"/>
    </source>
</evidence>
<evidence type="ECO:0000259" key="4">
    <source>
        <dbReference type="Pfam" id="PF08240"/>
    </source>
</evidence>
<feature type="domain" description="Alcohol dehydrogenase-like N-terminal" evidence="4">
    <location>
        <begin position="11"/>
        <end position="70"/>
    </location>
</feature>
<sequence length="338" mass="37356">MVKKEFRSLMQGEVLVKVLAATINPTDRLMAFGQVEAPGAEEHLPIGLGFEGSGIVEDGFRPEEKKHIGTPTAIFIDLSHPSEVAAWGQYVYMQTKDLIPFPVETDPETICAIVNPITNFPMMQKIHEGNHKAVVQSAACSSVGKILFKHCKKLGIPTVNIVRKKEQVKLMKDLGAKYVLNSTSKTFEEDLKDLSEELKATIFFDPIGGDFTLKVLKLLPANSTAVLMDNLSGGCFAFDPLELVFQNKTISSIFLEVWMKDQSPNKIEQIISEIGADLTSGGEIFGTNVYKSFPLSSLDEAIEASIKHSSKGKVIFKPHLIEEKPSKRNMWRLLCCLG</sequence>
<evidence type="ECO:0000256" key="2">
    <source>
        <dbReference type="ARBA" id="ARBA00023002"/>
    </source>
</evidence>
<proteinExistence type="predicted"/>
<dbReference type="GO" id="GO:0070402">
    <property type="term" value="F:NADPH binding"/>
    <property type="evidence" value="ECO:0007669"/>
    <property type="project" value="TreeGrafter"/>
</dbReference>
<dbReference type="SUPFAM" id="SSF51735">
    <property type="entry name" value="NAD(P)-binding Rossmann-fold domains"/>
    <property type="match status" value="1"/>
</dbReference>
<evidence type="ECO:0000259" key="3">
    <source>
        <dbReference type="Pfam" id="PF00107"/>
    </source>
</evidence>
<dbReference type="Pfam" id="PF00107">
    <property type="entry name" value="ADH_zinc_N"/>
    <property type="match status" value="1"/>
</dbReference>
<dbReference type="Proteomes" id="UP001295684">
    <property type="component" value="Unassembled WGS sequence"/>
</dbReference>
<dbReference type="InterPro" id="IPR013149">
    <property type="entry name" value="ADH-like_C"/>
</dbReference>